<sequence length="336" mass="37240">MTTSVYVSGASGFIAQHVVQQLIEKGYHVVGSVRSKAKGELLVSQFGSSFEYEIVEDIAKSGAFDESLKKHPEVTVFLHTASPFHFEATDIEKELYIPAVEGTTNALKAIEQYGQLITRVVVTSSFAALINLDRESDPTLTYTEEDWNPLSKEDGLKNAWLGYVVSKKLAEKVAWDFVKEAKPKFDLTVVNPTYVYGPQAFQSGIKDKLNTSSELINSALKMGPNDEVPPVTGPYIDVRDVAAAHLVAFEKDEAKNQRLVMADGRFTYQDFLDIIHKHFPQLSKNLPVGKPGSSKEQLANSAKLNFSKTEKILGFKYIGLEQSVVDSVKQIVETEK</sequence>
<evidence type="ECO:0000313" key="1">
    <source>
        <dbReference type="EMBL" id="KAJ9106498.1"/>
    </source>
</evidence>
<accession>A0ACC2W4Z5</accession>
<protein>
    <submittedName>
        <fullName evidence="1">Uncharacterized protein</fullName>
    </submittedName>
</protein>
<dbReference type="EMBL" id="JASBWR010000030">
    <property type="protein sequence ID" value="KAJ9106498.1"/>
    <property type="molecule type" value="Genomic_DNA"/>
</dbReference>
<reference evidence="1" key="1">
    <citation type="submission" date="2023-04" db="EMBL/GenBank/DDBJ databases">
        <title>Draft Genome sequencing of Naganishia species isolated from polar environments using Oxford Nanopore Technology.</title>
        <authorList>
            <person name="Leo P."/>
            <person name="Venkateswaran K."/>
        </authorList>
    </citation>
    <scope>NUCLEOTIDE SEQUENCE</scope>
    <source>
        <strain evidence="1">MNA-CCFEE 5261</strain>
    </source>
</reference>
<keyword evidence="2" id="KW-1185">Reference proteome</keyword>
<gene>
    <name evidence="1" type="ORF">QFC19_003228</name>
</gene>
<comment type="caution">
    <text evidence="1">The sequence shown here is derived from an EMBL/GenBank/DDBJ whole genome shotgun (WGS) entry which is preliminary data.</text>
</comment>
<dbReference type="Proteomes" id="UP001241377">
    <property type="component" value="Unassembled WGS sequence"/>
</dbReference>
<name>A0ACC2W4Z5_9TREE</name>
<proteinExistence type="predicted"/>
<organism evidence="1 2">
    <name type="scientific">Naganishia cerealis</name>
    <dbReference type="NCBI Taxonomy" id="610337"/>
    <lineage>
        <taxon>Eukaryota</taxon>
        <taxon>Fungi</taxon>
        <taxon>Dikarya</taxon>
        <taxon>Basidiomycota</taxon>
        <taxon>Agaricomycotina</taxon>
        <taxon>Tremellomycetes</taxon>
        <taxon>Filobasidiales</taxon>
        <taxon>Filobasidiaceae</taxon>
        <taxon>Naganishia</taxon>
    </lineage>
</organism>
<evidence type="ECO:0000313" key="2">
    <source>
        <dbReference type="Proteomes" id="UP001241377"/>
    </source>
</evidence>